<feature type="compositionally biased region" description="Basic residues" evidence="5">
    <location>
        <begin position="178"/>
        <end position="193"/>
    </location>
</feature>
<dbReference type="GO" id="GO:0000978">
    <property type="term" value="F:RNA polymerase II cis-regulatory region sequence-specific DNA binding"/>
    <property type="evidence" value="ECO:0007669"/>
    <property type="project" value="TreeGrafter"/>
</dbReference>
<dbReference type="InterPro" id="IPR050140">
    <property type="entry name" value="SRY-related_HMG-box_TF-like"/>
</dbReference>
<evidence type="ECO:0000259" key="6">
    <source>
        <dbReference type="PROSITE" id="PS50118"/>
    </source>
</evidence>
<evidence type="ECO:0000256" key="4">
    <source>
        <dbReference type="PROSITE-ProRule" id="PRU00267"/>
    </source>
</evidence>
<feature type="region of interest" description="Disordered" evidence="5">
    <location>
        <begin position="169"/>
        <end position="266"/>
    </location>
</feature>
<dbReference type="InterPro" id="IPR009071">
    <property type="entry name" value="HMG_box_dom"/>
</dbReference>
<dbReference type="GO" id="GO:0030154">
    <property type="term" value="P:cell differentiation"/>
    <property type="evidence" value="ECO:0007669"/>
    <property type="project" value="TreeGrafter"/>
</dbReference>
<proteinExistence type="predicted"/>
<gene>
    <name evidence="7" type="ORF">GLOIN_2v1562236</name>
</gene>
<dbReference type="SUPFAM" id="SSF47095">
    <property type="entry name" value="HMG-box"/>
    <property type="match status" value="1"/>
</dbReference>
<accession>A0A2P4QDR2</accession>
<evidence type="ECO:0000256" key="3">
    <source>
        <dbReference type="ARBA" id="ARBA00023163"/>
    </source>
</evidence>
<evidence type="ECO:0000313" key="7">
    <source>
        <dbReference type="EMBL" id="POG75768.1"/>
    </source>
</evidence>
<keyword evidence="4" id="KW-0539">Nucleus</keyword>
<dbReference type="InterPro" id="IPR036910">
    <property type="entry name" value="HMG_box_dom_sf"/>
</dbReference>
<dbReference type="PANTHER" id="PTHR10270">
    <property type="entry name" value="SOX TRANSCRIPTION FACTOR"/>
    <property type="match status" value="1"/>
</dbReference>
<feature type="compositionally biased region" description="Low complexity" evidence="5">
    <location>
        <begin position="254"/>
        <end position="266"/>
    </location>
</feature>
<comment type="caution">
    <text evidence="7">The sequence shown here is derived from an EMBL/GenBank/DDBJ whole genome shotgun (WGS) entry which is preliminary data.</text>
</comment>
<reference evidence="7 8" key="2">
    <citation type="journal article" date="2018" name="New Phytol.">
        <title>High intraspecific genome diversity in the model arbuscular mycorrhizal symbiont Rhizophagus irregularis.</title>
        <authorList>
            <person name="Chen E.C.H."/>
            <person name="Morin E."/>
            <person name="Beaudet D."/>
            <person name="Noel J."/>
            <person name="Yildirir G."/>
            <person name="Ndikumana S."/>
            <person name="Charron P."/>
            <person name="St-Onge C."/>
            <person name="Giorgi J."/>
            <person name="Kruger M."/>
            <person name="Marton T."/>
            <person name="Ropars J."/>
            <person name="Grigoriev I.V."/>
            <person name="Hainaut M."/>
            <person name="Henrissat B."/>
            <person name="Roux C."/>
            <person name="Martin F."/>
            <person name="Corradi N."/>
        </authorList>
    </citation>
    <scope>NUCLEOTIDE SEQUENCE [LARGE SCALE GENOMIC DNA]</scope>
    <source>
        <strain evidence="7 8">DAOM 197198</strain>
    </source>
</reference>
<keyword evidence="8" id="KW-1185">Reference proteome</keyword>
<protein>
    <recommendedName>
        <fullName evidence="6">HMG box domain-containing protein</fullName>
    </recommendedName>
</protein>
<evidence type="ECO:0000256" key="2">
    <source>
        <dbReference type="ARBA" id="ARBA00023125"/>
    </source>
</evidence>
<name>A0A2P4QDR2_RHIID</name>
<dbReference type="Gene3D" id="1.10.30.10">
    <property type="entry name" value="High mobility group box domain"/>
    <property type="match status" value="1"/>
</dbReference>
<feature type="domain" description="HMG box" evidence="6">
    <location>
        <begin position="106"/>
        <end position="174"/>
    </location>
</feature>
<dbReference type="FunFam" id="1.10.30.10:FF:000041">
    <property type="entry name" value="HMG box family protein"/>
    <property type="match status" value="1"/>
</dbReference>
<reference evidence="7 8" key="1">
    <citation type="journal article" date="2013" name="Proc. Natl. Acad. Sci. U.S.A.">
        <title>Genome of an arbuscular mycorrhizal fungus provides insight into the oldest plant symbiosis.</title>
        <authorList>
            <person name="Tisserant E."/>
            <person name="Malbreil M."/>
            <person name="Kuo A."/>
            <person name="Kohler A."/>
            <person name="Symeonidi A."/>
            <person name="Balestrini R."/>
            <person name="Charron P."/>
            <person name="Duensing N."/>
            <person name="Frei Dit Frey N."/>
            <person name="Gianinazzi-Pearson V."/>
            <person name="Gilbert L.B."/>
            <person name="Handa Y."/>
            <person name="Herr J.R."/>
            <person name="Hijri M."/>
            <person name="Koul R."/>
            <person name="Kawaguchi M."/>
            <person name="Krajinski F."/>
            <person name="Lammers P.J."/>
            <person name="Masclaux F.G."/>
            <person name="Murat C."/>
            <person name="Morin E."/>
            <person name="Ndikumana S."/>
            <person name="Pagni M."/>
            <person name="Petitpierre D."/>
            <person name="Requena N."/>
            <person name="Rosikiewicz P."/>
            <person name="Riley R."/>
            <person name="Saito K."/>
            <person name="San Clemente H."/>
            <person name="Shapiro H."/>
            <person name="van Tuinen D."/>
            <person name="Becard G."/>
            <person name="Bonfante P."/>
            <person name="Paszkowski U."/>
            <person name="Shachar-Hill Y.Y."/>
            <person name="Tuskan G.A."/>
            <person name="Young P.W."/>
            <person name="Sanders I.R."/>
            <person name="Henrissat B."/>
            <person name="Rensing S.A."/>
            <person name="Grigoriev I.V."/>
            <person name="Corradi N."/>
            <person name="Roux C."/>
            <person name="Martin F."/>
        </authorList>
    </citation>
    <scope>NUCLEOTIDE SEQUENCE [LARGE SCALE GENOMIC DNA]</scope>
    <source>
        <strain evidence="7 8">DAOM 197198</strain>
    </source>
</reference>
<organism evidence="7 8">
    <name type="scientific">Rhizophagus irregularis (strain DAOM 181602 / DAOM 197198 / MUCL 43194)</name>
    <name type="common">Arbuscular mycorrhizal fungus</name>
    <name type="synonym">Glomus intraradices</name>
    <dbReference type="NCBI Taxonomy" id="747089"/>
    <lineage>
        <taxon>Eukaryota</taxon>
        <taxon>Fungi</taxon>
        <taxon>Fungi incertae sedis</taxon>
        <taxon>Mucoromycota</taxon>
        <taxon>Glomeromycotina</taxon>
        <taxon>Glomeromycetes</taxon>
        <taxon>Glomerales</taxon>
        <taxon>Glomeraceae</taxon>
        <taxon>Rhizophagus</taxon>
    </lineage>
</organism>
<dbReference type="GO" id="GO:0005634">
    <property type="term" value="C:nucleus"/>
    <property type="evidence" value="ECO:0007669"/>
    <property type="project" value="UniProtKB-UniRule"/>
</dbReference>
<dbReference type="GO" id="GO:0001228">
    <property type="term" value="F:DNA-binding transcription activator activity, RNA polymerase II-specific"/>
    <property type="evidence" value="ECO:0007669"/>
    <property type="project" value="TreeGrafter"/>
</dbReference>
<evidence type="ECO:0000313" key="8">
    <source>
        <dbReference type="Proteomes" id="UP000018888"/>
    </source>
</evidence>
<dbReference type="VEuPathDB" id="FungiDB:RhiirFUN_020397"/>
<dbReference type="PANTHER" id="PTHR10270:SF161">
    <property type="entry name" value="SEX-DETERMINING REGION Y PROTEIN"/>
    <property type="match status" value="1"/>
</dbReference>
<dbReference type="EMBL" id="AUPC02000057">
    <property type="protein sequence ID" value="POG75768.1"/>
    <property type="molecule type" value="Genomic_DNA"/>
</dbReference>
<dbReference type="CDD" id="cd01389">
    <property type="entry name" value="HMG-box_ROX1-like"/>
    <property type="match status" value="1"/>
</dbReference>
<feature type="compositionally biased region" description="Low complexity" evidence="5">
    <location>
        <begin position="200"/>
        <end position="213"/>
    </location>
</feature>
<keyword evidence="3" id="KW-0804">Transcription</keyword>
<evidence type="ECO:0000256" key="1">
    <source>
        <dbReference type="ARBA" id="ARBA00023015"/>
    </source>
</evidence>
<dbReference type="Proteomes" id="UP000018888">
    <property type="component" value="Unassembled WGS sequence"/>
</dbReference>
<keyword evidence="1" id="KW-0805">Transcription regulation</keyword>
<keyword evidence="2 4" id="KW-0238">DNA-binding</keyword>
<feature type="compositionally biased region" description="Polar residues" evidence="5">
    <location>
        <begin position="89"/>
        <end position="103"/>
    </location>
</feature>
<dbReference type="PROSITE" id="PS50118">
    <property type="entry name" value="HMG_BOX_2"/>
    <property type="match status" value="1"/>
</dbReference>
<feature type="DNA-binding region" description="HMG box" evidence="4">
    <location>
        <begin position="106"/>
        <end position="174"/>
    </location>
</feature>
<dbReference type="SMART" id="SM00398">
    <property type="entry name" value="HMG"/>
    <property type="match status" value="1"/>
</dbReference>
<sequence>MDVEARRKYCGLLMFPPTPSRNNDITINNMSMRDVDPSSSTYESSRIMMNDHQFVMQDGFGEFTASSRALAAGAAAGGDLINQENLDTSNVIDGDANSKSQPAKRTPRPPNAFILYRRAKQPGIIASQRNLTNAEVSRTISDMWRKEPEEIRLEWERYADRKKLEHMQTYPNYVYRPNKNKSKVDKRRQQRKQSTKDSTNSSNNNNNNSNNNNLVENKPTNPGPVRRRSTKNVNSKPPTKLDLPLSMNGMAGFNQQNSNNNNTSSTYATILPSPEIPLFSNSNNNNIIIIREMLNISPSSPFP</sequence>
<dbReference type="Pfam" id="PF00505">
    <property type="entry name" value="HMG_box"/>
    <property type="match status" value="1"/>
</dbReference>
<evidence type="ECO:0000256" key="5">
    <source>
        <dbReference type="SAM" id="MobiDB-lite"/>
    </source>
</evidence>
<feature type="region of interest" description="Disordered" evidence="5">
    <location>
        <begin position="89"/>
        <end position="110"/>
    </location>
</feature>
<dbReference type="AlphaFoldDB" id="A0A2P4QDR2"/>